<feature type="compositionally biased region" description="Low complexity" evidence="4">
    <location>
        <begin position="359"/>
        <end position="369"/>
    </location>
</feature>
<dbReference type="PROSITE" id="PS50102">
    <property type="entry name" value="RRM"/>
    <property type="match status" value="2"/>
</dbReference>
<dbReference type="GO" id="GO:0003729">
    <property type="term" value="F:mRNA binding"/>
    <property type="evidence" value="ECO:0007669"/>
    <property type="project" value="TreeGrafter"/>
</dbReference>
<dbReference type="Gene3D" id="3.30.70.330">
    <property type="match status" value="2"/>
</dbReference>
<dbReference type="PANTHER" id="PTHR48032:SF12">
    <property type="entry name" value="RRM DOMAIN-CONTAINING PROTEIN"/>
    <property type="match status" value="1"/>
</dbReference>
<organism evidence="6 7">
    <name type="scientific">Cinnamomum micranthum f. kanehirae</name>
    <dbReference type="NCBI Taxonomy" id="337451"/>
    <lineage>
        <taxon>Eukaryota</taxon>
        <taxon>Viridiplantae</taxon>
        <taxon>Streptophyta</taxon>
        <taxon>Embryophyta</taxon>
        <taxon>Tracheophyta</taxon>
        <taxon>Spermatophyta</taxon>
        <taxon>Magnoliopsida</taxon>
        <taxon>Magnoliidae</taxon>
        <taxon>Laurales</taxon>
        <taxon>Lauraceae</taxon>
        <taxon>Cinnamomum</taxon>
    </lineage>
</organism>
<feature type="region of interest" description="Disordered" evidence="4">
    <location>
        <begin position="202"/>
        <end position="221"/>
    </location>
</feature>
<keyword evidence="1" id="KW-0677">Repeat</keyword>
<dbReference type="CDD" id="cd12325">
    <property type="entry name" value="RRM1_hnRNPA_hnRNPD_like"/>
    <property type="match status" value="1"/>
</dbReference>
<dbReference type="GO" id="GO:0006417">
    <property type="term" value="P:regulation of translation"/>
    <property type="evidence" value="ECO:0007669"/>
    <property type="project" value="TreeGrafter"/>
</dbReference>
<dbReference type="AlphaFoldDB" id="A0A3S3NEA3"/>
<dbReference type="SMART" id="SM00360">
    <property type="entry name" value="RRM"/>
    <property type="match status" value="2"/>
</dbReference>
<protein>
    <submittedName>
        <fullName evidence="6">RNA recognition motif domain-containing protein</fullName>
    </submittedName>
</protein>
<dbReference type="InterPro" id="IPR000504">
    <property type="entry name" value="RRM_dom"/>
</dbReference>
<proteinExistence type="predicted"/>
<dbReference type="OrthoDB" id="1875751at2759"/>
<keyword evidence="2 3" id="KW-0694">RNA-binding</keyword>
<feature type="compositionally biased region" description="Low complexity" evidence="4">
    <location>
        <begin position="104"/>
        <end position="120"/>
    </location>
</feature>
<evidence type="ECO:0000259" key="5">
    <source>
        <dbReference type="PROSITE" id="PS50102"/>
    </source>
</evidence>
<name>A0A3S3NEA3_9MAGN</name>
<dbReference type="Proteomes" id="UP000283530">
    <property type="component" value="Unassembled WGS sequence"/>
</dbReference>
<accession>A0A3S3NEA3</accession>
<evidence type="ECO:0000256" key="2">
    <source>
        <dbReference type="ARBA" id="ARBA00022884"/>
    </source>
</evidence>
<evidence type="ECO:0000256" key="1">
    <source>
        <dbReference type="ARBA" id="ARBA00022737"/>
    </source>
</evidence>
<evidence type="ECO:0000313" key="7">
    <source>
        <dbReference type="Proteomes" id="UP000283530"/>
    </source>
</evidence>
<evidence type="ECO:0000256" key="3">
    <source>
        <dbReference type="PROSITE-ProRule" id="PRU00176"/>
    </source>
</evidence>
<feature type="domain" description="RRM" evidence="5">
    <location>
        <begin position="7"/>
        <end position="83"/>
    </location>
</feature>
<dbReference type="FunFam" id="3.30.70.330:FF:000102">
    <property type="entry name" value="Heterogeneous nuclear ribonucleoprotein 1"/>
    <property type="match status" value="1"/>
</dbReference>
<dbReference type="Pfam" id="PF00076">
    <property type="entry name" value="RRM_1"/>
    <property type="match status" value="2"/>
</dbReference>
<feature type="region of interest" description="Disordered" evidence="4">
    <location>
        <begin position="345"/>
        <end position="380"/>
    </location>
</feature>
<feature type="domain" description="RRM" evidence="5">
    <location>
        <begin position="126"/>
        <end position="203"/>
    </location>
</feature>
<feature type="compositionally biased region" description="Low complexity" evidence="4">
    <location>
        <begin position="206"/>
        <end position="217"/>
    </location>
</feature>
<dbReference type="EMBL" id="QPKB01000002">
    <property type="protein sequence ID" value="RWR77938.1"/>
    <property type="molecule type" value="Genomic_DNA"/>
</dbReference>
<dbReference type="InterPro" id="IPR012677">
    <property type="entry name" value="Nucleotide-bd_a/b_plait_sf"/>
</dbReference>
<dbReference type="SUPFAM" id="SSF54928">
    <property type="entry name" value="RNA-binding domain, RBD"/>
    <property type="match status" value="2"/>
</dbReference>
<dbReference type="InterPro" id="IPR035979">
    <property type="entry name" value="RBD_domain_sf"/>
</dbReference>
<feature type="region of interest" description="Disordered" evidence="4">
    <location>
        <begin position="81"/>
        <end position="121"/>
    </location>
</feature>
<evidence type="ECO:0000256" key="4">
    <source>
        <dbReference type="SAM" id="MobiDB-lite"/>
    </source>
</evidence>
<gene>
    <name evidence="6" type="ORF">CKAN_00644300</name>
</gene>
<evidence type="ECO:0000313" key="6">
    <source>
        <dbReference type="EMBL" id="RWR77938.1"/>
    </source>
</evidence>
<comment type="caution">
    <text evidence="6">The sequence shown here is derived from an EMBL/GenBank/DDBJ whole genome shotgun (WGS) entry which is preliminary data.</text>
</comment>
<dbReference type="CDD" id="cd12330">
    <property type="entry name" value="RRM2_Hrp1p"/>
    <property type="match status" value="1"/>
</dbReference>
<feature type="compositionally biased region" description="Basic residues" evidence="4">
    <location>
        <begin position="87"/>
        <end position="100"/>
    </location>
</feature>
<dbReference type="PANTHER" id="PTHR48032">
    <property type="entry name" value="RNA-BINDING PROTEIN MUSASHI HOMOLOG RBP6"/>
    <property type="match status" value="1"/>
</dbReference>
<dbReference type="STRING" id="337451.A0A3S3NEA3"/>
<dbReference type="FunFam" id="3.30.70.330:FF:000051">
    <property type="entry name" value="Heterogeneous nuclear ribonucleoprotein 1"/>
    <property type="match status" value="1"/>
</dbReference>
<keyword evidence="7" id="KW-1185">Reference proteome</keyword>
<reference evidence="6 7" key="1">
    <citation type="journal article" date="2019" name="Nat. Plants">
        <title>Stout camphor tree genome fills gaps in understanding of flowering plant genome evolution.</title>
        <authorList>
            <person name="Chaw S.M."/>
            <person name="Liu Y.C."/>
            <person name="Wu Y.W."/>
            <person name="Wang H.Y."/>
            <person name="Lin C.I."/>
            <person name="Wu C.S."/>
            <person name="Ke H.M."/>
            <person name="Chang L.Y."/>
            <person name="Hsu C.Y."/>
            <person name="Yang H.T."/>
            <person name="Sudianto E."/>
            <person name="Hsu M.H."/>
            <person name="Wu K.P."/>
            <person name="Wang L.N."/>
            <person name="Leebens-Mack J.H."/>
            <person name="Tsai I.J."/>
        </authorList>
    </citation>
    <scope>NUCLEOTIDE SEQUENCE [LARGE SCALE GENOMIC DNA]</scope>
    <source>
        <strain evidence="7">cv. Chaw 1501</strain>
        <tissue evidence="6">Young leaves</tissue>
    </source>
</reference>
<sequence>MMDSEQGKLFVGGISWETKEETLSDHFEKYGEVVESVVMRDRMTGSARGFGFVLFSDPSAADKALQEKHVILGRTVEVKKAVPKGEQHHHHQHQHQHQPHNKGSSRNGSSSSGSNTNGSGIPFRTKKIFVGGLSSNLTEEAFKSYFQKFGNITDVVVMYDNITQRPRGFGFITFDSEEAVENVMQKSFHELNDKLVEVKRAVPKDGSNGSNGNNNSNHNFRMGSGRGSGFGLYQGGFYPPYSPRYEFFHGYAPVPISGYGNSAAYPYGIYPFGGYNGVGYGTPIVPPRSPWNGMGMVGPQRSPMPFGTAGIYPSYVNGGFVGESSGAYSGVGGASNGKLIQSGTNVQTTTGGSYGGTTGTTPPRTEGGTLENDAYSFSLG</sequence>